<dbReference type="GO" id="GO:0016020">
    <property type="term" value="C:membrane"/>
    <property type="evidence" value="ECO:0007669"/>
    <property type="project" value="UniProtKB-SubCell"/>
</dbReference>
<dbReference type="PROSITE" id="PS50089">
    <property type="entry name" value="ZF_RING_2"/>
    <property type="match status" value="1"/>
</dbReference>
<evidence type="ECO:0000256" key="2">
    <source>
        <dbReference type="ARBA" id="ARBA00004370"/>
    </source>
</evidence>
<dbReference type="Gene3D" id="3.30.40.10">
    <property type="entry name" value="Zinc/RING finger domain, C3HC4 (zinc finger)"/>
    <property type="match status" value="1"/>
</dbReference>
<feature type="domain" description="RING-type" evidence="19">
    <location>
        <begin position="142"/>
        <end position="357"/>
    </location>
</feature>
<keyword evidence="8" id="KW-0677">Repeat</keyword>
<dbReference type="InterPro" id="IPR045840">
    <property type="entry name" value="Ariadne"/>
</dbReference>
<dbReference type="InterPro" id="IPR044066">
    <property type="entry name" value="TRIAD_supradom"/>
</dbReference>
<feature type="transmembrane region" description="Helical" evidence="17">
    <location>
        <begin position="975"/>
        <end position="994"/>
    </location>
</feature>
<dbReference type="Pfam" id="PF00097">
    <property type="entry name" value="zf-C3HC4"/>
    <property type="match status" value="1"/>
</dbReference>
<dbReference type="KEGG" id="rsx:RhiXN_06424"/>
<evidence type="ECO:0000256" key="6">
    <source>
        <dbReference type="ARBA" id="ARBA00022692"/>
    </source>
</evidence>
<dbReference type="Proteomes" id="UP000650533">
    <property type="component" value="Chromosome 7"/>
</dbReference>
<dbReference type="GO" id="GO:0008270">
    <property type="term" value="F:zinc ion binding"/>
    <property type="evidence" value="ECO:0007669"/>
    <property type="project" value="UniProtKB-KW"/>
</dbReference>
<evidence type="ECO:0000256" key="14">
    <source>
        <dbReference type="ARBA" id="ARBA00023180"/>
    </source>
</evidence>
<dbReference type="GO" id="GO:0016757">
    <property type="term" value="F:glycosyltransferase activity"/>
    <property type="evidence" value="ECO:0007669"/>
    <property type="project" value="UniProtKB-KW"/>
</dbReference>
<evidence type="ECO:0000256" key="4">
    <source>
        <dbReference type="ARBA" id="ARBA00022676"/>
    </source>
</evidence>
<evidence type="ECO:0000256" key="16">
    <source>
        <dbReference type="SAM" id="MobiDB-lite"/>
    </source>
</evidence>
<evidence type="ECO:0000256" key="15">
    <source>
        <dbReference type="PROSITE-ProRule" id="PRU00175"/>
    </source>
</evidence>
<evidence type="ECO:0000256" key="12">
    <source>
        <dbReference type="ARBA" id="ARBA00022989"/>
    </source>
</evidence>
<comment type="subcellular location">
    <subcellularLocation>
        <location evidence="2">Membrane</location>
    </subcellularLocation>
</comment>
<dbReference type="Gene3D" id="3.90.550.10">
    <property type="entry name" value="Spore Coat Polysaccharide Biosynthesis Protein SpsA, Chain A"/>
    <property type="match status" value="1"/>
</dbReference>
<dbReference type="GO" id="GO:0061630">
    <property type="term" value="F:ubiquitin protein ligase activity"/>
    <property type="evidence" value="ECO:0007669"/>
    <property type="project" value="UniProtKB-EC"/>
</dbReference>
<dbReference type="Pfam" id="PF21235">
    <property type="entry name" value="UBA_ARI1"/>
    <property type="match status" value="1"/>
</dbReference>
<dbReference type="PROSITE" id="PS51873">
    <property type="entry name" value="TRIAD"/>
    <property type="match status" value="1"/>
</dbReference>
<gene>
    <name evidence="20" type="ORF">RhiXN_06424</name>
</gene>
<dbReference type="Gene3D" id="1.20.120.1750">
    <property type="match status" value="1"/>
</dbReference>
<dbReference type="SUPFAM" id="SSF53448">
    <property type="entry name" value="Nucleotide-diphospho-sugar transferases"/>
    <property type="match status" value="1"/>
</dbReference>
<evidence type="ECO:0000259" key="18">
    <source>
        <dbReference type="PROSITE" id="PS50089"/>
    </source>
</evidence>
<dbReference type="FunFam" id="1.20.120.1750:FF:000007">
    <property type="entry name" value="RBR-type E3 ubiquitin transferase"/>
    <property type="match status" value="1"/>
</dbReference>
<keyword evidence="13 17" id="KW-0472">Membrane</keyword>
<evidence type="ECO:0000256" key="1">
    <source>
        <dbReference type="ARBA" id="ARBA00001798"/>
    </source>
</evidence>
<dbReference type="RefSeq" id="XP_043181672.1">
    <property type="nucleotide sequence ID" value="XM_043326240.1"/>
</dbReference>
<feature type="region of interest" description="Disordered" evidence="16">
    <location>
        <begin position="1021"/>
        <end position="1057"/>
    </location>
</feature>
<dbReference type="Pfam" id="PF13641">
    <property type="entry name" value="Glyco_tranf_2_3"/>
    <property type="match status" value="1"/>
</dbReference>
<keyword evidence="9 15" id="KW-0863">Zinc-finger</keyword>
<dbReference type="Pfam" id="PF19422">
    <property type="entry name" value="Ariadne"/>
    <property type="match status" value="1"/>
</dbReference>
<sequence length="1057" mass="120059">MSSDYDMSEGEGSGSDDQYTSDDDVMIDSQADVPEEELSDGDDGGFAMDESVILKGKSKSYEVDHKSLSVEDLERQMEKDAEQFTSIFGIDLPTALMILRYMSWNKEQAMEKFMEDQQLMLRKAGIALPGDSVPKKPRSKSEPFMCPVCCDDEPAEVLSLDCGHEFCSECWTQYLEGKIRGEGEVQLACMAEKCKVLVPDAFVFDRVSPVTKERFREGLVRQYVASIPKLRFCPHPSCVYTVQCSAAASRAALDTIVPTVKCGEEHSFCFGCEREGDHRPLICKIAKLWLKKCQDDSETANWIKSNTKECTKCQSTIEKNGGCNHMTCKKCKAEFCWVCMGPWSEHGNAWYTCNRYDEKESVEARDSQSKSRASLERYLFYYNRYANHEQSARLSLDLYAKTERKMEEMQITSDLTWIEVQFAKKAVDEVVKCRNTLQWTYAMAYYLEKGNQKELFEDNQRDLEKAVEELSELLEQPIEAKDIAALRQKSLTRRCTFSRGTTSYWRIRRKGSRRKGGLGTSPYDRFRPDTTSSRVFPLSVSYEPTICGTRTPEHRGTSIALSTSISSLAADRHSFYSPSPGLIVVSSPVCLEPTMLYLTADRFAVFVPFGVIGFYRYLWYLIRVAASFTYRPIPVPENPTYVASEDVTIIVPTIDAGEEFKEAAHSWLVGKPKEILIITEERMLGPLQELADSVDPSRIRVLTVPFANKRLQMTHGIRNTTTDIIVFADDDAIWPPTMLPMMLACFEDQKVGGVGTSQRVQPVGKNMTVWETLAAFRLTIRNIEISSATHIDGGVPCLSGRTAAYRTVILKDPEFLHGFTHDFWLGKYQLNSGDDKFLTRWMVSHGWNTYIQCCKEAELLSTMKPNWRFLLQVLRWTRNTWRSDLRSLFMERHVWTSHPYCAYTMVDKLFNPFTLLVGPVLVIRLCIQSTKPVAQGGYHLPWWNILASYAVWLSATRTAKLLPHLWHRPQDIIYVPAFIAFGYYFAIMKLYALFTLHEVGWGTRAGIGNATDATKALEAQNAQEAAAAGGPDREKLMSHNDRGYDAEAGAYQQGYSR</sequence>
<keyword evidence="10" id="KW-0833">Ubl conjugation pathway</keyword>
<dbReference type="CDD" id="cd20356">
    <property type="entry name" value="Rcat_RBR_HHARI-like"/>
    <property type="match status" value="1"/>
</dbReference>
<dbReference type="SMART" id="SM00647">
    <property type="entry name" value="IBR"/>
    <property type="match status" value="2"/>
</dbReference>
<dbReference type="CDD" id="cd06434">
    <property type="entry name" value="GT2_HAS"/>
    <property type="match status" value="1"/>
</dbReference>
<evidence type="ECO:0000313" key="20">
    <source>
        <dbReference type="EMBL" id="QRW21435.1"/>
    </source>
</evidence>
<evidence type="ECO:0000256" key="11">
    <source>
        <dbReference type="ARBA" id="ARBA00022833"/>
    </source>
</evidence>
<keyword evidence="14" id="KW-0325">Glycoprotein</keyword>
<dbReference type="InterPro" id="IPR029044">
    <property type="entry name" value="Nucleotide-diphossugar_trans"/>
</dbReference>
<dbReference type="CDD" id="cd16625">
    <property type="entry name" value="RING-HC_RBR_HEL2-like"/>
    <property type="match status" value="1"/>
</dbReference>
<dbReference type="InterPro" id="IPR001841">
    <property type="entry name" value="Znf_RING"/>
</dbReference>
<feature type="region of interest" description="Disordered" evidence="16">
    <location>
        <begin position="1"/>
        <end position="45"/>
    </location>
</feature>
<evidence type="ECO:0000256" key="9">
    <source>
        <dbReference type="ARBA" id="ARBA00022771"/>
    </source>
</evidence>
<dbReference type="InterPro" id="IPR018957">
    <property type="entry name" value="Znf_C3HC4_RING-type"/>
</dbReference>
<feature type="compositionally biased region" description="Acidic residues" evidence="16">
    <location>
        <begin position="33"/>
        <end position="43"/>
    </location>
</feature>
<dbReference type="InterPro" id="IPR013083">
    <property type="entry name" value="Znf_RING/FYVE/PHD"/>
</dbReference>
<evidence type="ECO:0000259" key="19">
    <source>
        <dbReference type="PROSITE" id="PS51873"/>
    </source>
</evidence>
<evidence type="ECO:0000256" key="17">
    <source>
        <dbReference type="SAM" id="Phobius"/>
    </source>
</evidence>
<name>A0A8H8NZA9_9AGAM</name>
<comment type="catalytic activity">
    <reaction evidence="1">
        <text>[E2 ubiquitin-conjugating enzyme]-S-ubiquitinyl-L-cysteine + [acceptor protein]-L-lysine = [E2 ubiquitin-conjugating enzyme]-L-cysteine + [acceptor protein]-N(6)-ubiquitinyl-L-lysine.</text>
        <dbReference type="EC" id="2.3.2.31"/>
    </reaction>
</comment>
<dbReference type="EC" id="2.3.2.31" evidence="3"/>
<dbReference type="PANTHER" id="PTHR47844">
    <property type="entry name" value="SYNTHASE CPS1, PUTATIVE (AFU_ORTHOLOGUE AFUA_7G02500)-RELATED"/>
    <property type="match status" value="1"/>
</dbReference>
<feature type="compositionally biased region" description="Basic and acidic residues" evidence="16">
    <location>
        <begin position="1031"/>
        <end position="1045"/>
    </location>
</feature>
<keyword evidence="4" id="KW-0328">Glycosyltransferase</keyword>
<evidence type="ECO:0000256" key="7">
    <source>
        <dbReference type="ARBA" id="ARBA00022723"/>
    </source>
</evidence>
<dbReference type="Pfam" id="PF22191">
    <property type="entry name" value="IBR_1"/>
    <property type="match status" value="1"/>
</dbReference>
<dbReference type="InterPro" id="IPR052427">
    <property type="entry name" value="Glycosyltrans_GT2/GT47"/>
</dbReference>
<dbReference type="SUPFAM" id="SSF57850">
    <property type="entry name" value="RING/U-box"/>
    <property type="match status" value="2"/>
</dbReference>
<feature type="domain" description="RING-type" evidence="18">
    <location>
        <begin position="146"/>
        <end position="193"/>
    </location>
</feature>
<dbReference type="GeneID" id="67028703"/>
<evidence type="ECO:0000256" key="10">
    <source>
        <dbReference type="ARBA" id="ARBA00022786"/>
    </source>
</evidence>
<dbReference type="InterPro" id="IPR048962">
    <property type="entry name" value="ARIH1-like_UBL"/>
</dbReference>
<evidence type="ECO:0000256" key="5">
    <source>
        <dbReference type="ARBA" id="ARBA00022679"/>
    </source>
</evidence>
<dbReference type="FunFam" id="3.30.40.10:FF:000019">
    <property type="entry name" value="RBR-type E3 ubiquitin transferase"/>
    <property type="match status" value="1"/>
</dbReference>
<reference evidence="20" key="1">
    <citation type="submission" date="2020-05" db="EMBL/GenBank/DDBJ databases">
        <title>Evolutionary and genomic comparisons of hybrid uninucleate and nonhybrid Rhizoctonia fungi.</title>
        <authorList>
            <person name="Li C."/>
            <person name="Chen X."/>
        </authorList>
    </citation>
    <scope>NUCLEOTIDE SEQUENCE</scope>
    <source>
        <strain evidence="20">AG-1 IA</strain>
    </source>
</reference>
<keyword evidence="6 17" id="KW-0812">Transmembrane</keyword>
<evidence type="ECO:0000313" key="21">
    <source>
        <dbReference type="Proteomes" id="UP000650533"/>
    </source>
</evidence>
<accession>A0A8H8NZA9</accession>
<keyword evidence="5 20" id="KW-0808">Transferase</keyword>
<dbReference type="AlphaFoldDB" id="A0A8H8NZA9"/>
<evidence type="ECO:0000256" key="8">
    <source>
        <dbReference type="ARBA" id="ARBA00022737"/>
    </source>
</evidence>
<dbReference type="Pfam" id="PF01485">
    <property type="entry name" value="IBR"/>
    <property type="match status" value="1"/>
</dbReference>
<dbReference type="PANTHER" id="PTHR47844:SF1">
    <property type="entry name" value="EXOSTOSIN-LIKE 2"/>
    <property type="match status" value="1"/>
</dbReference>
<evidence type="ECO:0000256" key="13">
    <source>
        <dbReference type="ARBA" id="ARBA00023136"/>
    </source>
</evidence>
<evidence type="ECO:0000256" key="3">
    <source>
        <dbReference type="ARBA" id="ARBA00012251"/>
    </source>
</evidence>
<keyword evidence="11" id="KW-0862">Zinc</keyword>
<dbReference type="CDD" id="cd20346">
    <property type="entry name" value="BRcat_RBR_ANKIB1"/>
    <property type="match status" value="1"/>
</dbReference>
<organism evidence="20 21">
    <name type="scientific">Rhizoctonia solani</name>
    <dbReference type="NCBI Taxonomy" id="456999"/>
    <lineage>
        <taxon>Eukaryota</taxon>
        <taxon>Fungi</taxon>
        <taxon>Dikarya</taxon>
        <taxon>Basidiomycota</taxon>
        <taxon>Agaricomycotina</taxon>
        <taxon>Agaricomycetes</taxon>
        <taxon>Cantharellales</taxon>
        <taxon>Ceratobasidiaceae</taxon>
        <taxon>Rhizoctonia</taxon>
    </lineage>
</organism>
<protein>
    <recommendedName>
        <fullName evidence="3">RBR-type E3 ubiquitin transferase</fullName>
        <ecNumber evidence="3">2.3.2.31</ecNumber>
    </recommendedName>
</protein>
<keyword evidence="12 17" id="KW-1133">Transmembrane helix</keyword>
<dbReference type="EMBL" id="CP059664">
    <property type="protein sequence ID" value="QRW21435.1"/>
    <property type="molecule type" value="Genomic_DNA"/>
</dbReference>
<keyword evidence="7" id="KW-0479">Metal-binding</keyword>
<proteinExistence type="predicted"/>
<dbReference type="InterPro" id="IPR002867">
    <property type="entry name" value="IBR_dom"/>
</dbReference>